<keyword evidence="4" id="KW-1185">Reference proteome</keyword>
<sequence length="280" mass="29279">MLFIALSVVSVTLAATLLVADTLPVWAVSVVVNALAVTAYVVSRATALPHLGDDVGNWTEPLGMAAVLAETISILIAVSVLVQRVPRRWTLWSLAAATVLVTAGCSTATAGGEEQHTMPDGSRMSDSAMSSSATATDSRPSESAQMICSGETRDAVVRTFQLSDPPASSSTWSHQVFSCTYQLPEGDLKLSVHDATDEASGTTYFAQTRAEFDDADSIDGMQNFGLPAFQTTDGVVVFLKDGKTLRVDATGLSASAFPPGFSAEQSAYSVAAAVIACWSE</sequence>
<organism evidence="3 4">
    <name type="scientific">Nocardioides mesophilus</name>
    <dbReference type="NCBI Taxonomy" id="433659"/>
    <lineage>
        <taxon>Bacteria</taxon>
        <taxon>Bacillati</taxon>
        <taxon>Actinomycetota</taxon>
        <taxon>Actinomycetes</taxon>
        <taxon>Propionibacteriales</taxon>
        <taxon>Nocardioidaceae</taxon>
        <taxon>Nocardioides</taxon>
    </lineage>
</organism>
<feature type="transmembrane region" description="Helical" evidence="2">
    <location>
        <begin position="24"/>
        <end position="42"/>
    </location>
</feature>
<evidence type="ECO:0000256" key="1">
    <source>
        <dbReference type="SAM" id="MobiDB-lite"/>
    </source>
</evidence>
<keyword evidence="2" id="KW-1133">Transmembrane helix</keyword>
<keyword evidence="2" id="KW-0812">Transmembrane</keyword>
<gene>
    <name evidence="3" type="ORF">H9L09_14475</name>
</gene>
<reference evidence="3 4" key="1">
    <citation type="submission" date="2020-08" db="EMBL/GenBank/DDBJ databases">
        <title>Genome sequence of Nocardioides mesophilus KACC 16243T.</title>
        <authorList>
            <person name="Hyun D.-W."/>
            <person name="Bae J.-W."/>
        </authorList>
    </citation>
    <scope>NUCLEOTIDE SEQUENCE [LARGE SCALE GENOMIC DNA]</scope>
    <source>
        <strain evidence="3 4">KACC 16243</strain>
    </source>
</reference>
<proteinExistence type="predicted"/>
<evidence type="ECO:0000313" key="4">
    <source>
        <dbReference type="Proteomes" id="UP000515947"/>
    </source>
</evidence>
<dbReference type="RefSeq" id="WP_187577588.1">
    <property type="nucleotide sequence ID" value="NZ_CP060713.1"/>
</dbReference>
<dbReference type="EMBL" id="CP060713">
    <property type="protein sequence ID" value="QNN51752.1"/>
    <property type="molecule type" value="Genomic_DNA"/>
</dbReference>
<evidence type="ECO:0000313" key="3">
    <source>
        <dbReference type="EMBL" id="QNN51752.1"/>
    </source>
</evidence>
<feature type="transmembrane region" description="Helical" evidence="2">
    <location>
        <begin position="89"/>
        <end position="110"/>
    </location>
</feature>
<dbReference type="Proteomes" id="UP000515947">
    <property type="component" value="Chromosome"/>
</dbReference>
<feature type="transmembrane region" description="Helical" evidence="2">
    <location>
        <begin position="62"/>
        <end position="83"/>
    </location>
</feature>
<keyword evidence="2" id="KW-0472">Membrane</keyword>
<dbReference type="KEGG" id="nmes:H9L09_14475"/>
<name>A0A7G9R827_9ACTN</name>
<feature type="compositionally biased region" description="Low complexity" evidence="1">
    <location>
        <begin position="122"/>
        <end position="138"/>
    </location>
</feature>
<evidence type="ECO:0000256" key="2">
    <source>
        <dbReference type="SAM" id="Phobius"/>
    </source>
</evidence>
<dbReference type="AlphaFoldDB" id="A0A7G9R827"/>
<feature type="region of interest" description="Disordered" evidence="1">
    <location>
        <begin position="110"/>
        <end position="145"/>
    </location>
</feature>
<protein>
    <submittedName>
        <fullName evidence="3">Uncharacterized protein</fullName>
    </submittedName>
</protein>
<accession>A0A7G9R827</accession>